<organism evidence="2 3">
    <name type="scientific">Tanacetum coccineum</name>
    <dbReference type="NCBI Taxonomy" id="301880"/>
    <lineage>
        <taxon>Eukaryota</taxon>
        <taxon>Viridiplantae</taxon>
        <taxon>Streptophyta</taxon>
        <taxon>Embryophyta</taxon>
        <taxon>Tracheophyta</taxon>
        <taxon>Spermatophyta</taxon>
        <taxon>Magnoliopsida</taxon>
        <taxon>eudicotyledons</taxon>
        <taxon>Gunneridae</taxon>
        <taxon>Pentapetalae</taxon>
        <taxon>asterids</taxon>
        <taxon>campanulids</taxon>
        <taxon>Asterales</taxon>
        <taxon>Asteraceae</taxon>
        <taxon>Asteroideae</taxon>
        <taxon>Anthemideae</taxon>
        <taxon>Anthemidinae</taxon>
        <taxon>Tanacetum</taxon>
    </lineage>
</organism>
<keyword evidence="1" id="KW-0732">Signal</keyword>
<reference evidence="2" key="2">
    <citation type="submission" date="2022-01" db="EMBL/GenBank/DDBJ databases">
        <authorList>
            <person name="Yamashiro T."/>
            <person name="Shiraishi A."/>
            <person name="Satake H."/>
            <person name="Nakayama K."/>
        </authorList>
    </citation>
    <scope>NUCLEOTIDE SEQUENCE</scope>
</reference>
<comment type="caution">
    <text evidence="2">The sequence shown here is derived from an EMBL/GenBank/DDBJ whole genome shotgun (WGS) entry which is preliminary data.</text>
</comment>
<keyword evidence="3" id="KW-1185">Reference proteome</keyword>
<name>A0ABQ5DQ56_9ASTR</name>
<evidence type="ECO:0000313" key="3">
    <source>
        <dbReference type="Proteomes" id="UP001151760"/>
    </source>
</evidence>
<accession>A0ABQ5DQ56</accession>
<feature type="chain" id="PRO_5047360845" evidence="1">
    <location>
        <begin position="23"/>
        <end position="341"/>
    </location>
</feature>
<dbReference type="EMBL" id="BQNB010015471">
    <property type="protein sequence ID" value="GJT40423.1"/>
    <property type="molecule type" value="Genomic_DNA"/>
</dbReference>
<gene>
    <name evidence="2" type="ORF">Tco_0940288</name>
</gene>
<evidence type="ECO:0000313" key="2">
    <source>
        <dbReference type="EMBL" id="GJT40423.1"/>
    </source>
</evidence>
<protein>
    <submittedName>
        <fullName evidence="2">Uncharacterized protein</fullName>
    </submittedName>
</protein>
<proteinExistence type="predicted"/>
<feature type="signal peptide" evidence="1">
    <location>
        <begin position="1"/>
        <end position="22"/>
    </location>
</feature>
<sequence>MIWTKNLFFQTCLQLLTASSAGVKISLNLLKTLEEYILQLVMFQLNLPSAGRSSAEPFFSWTGHASVEPSFYWTSFNLVAMDDPDITIEEYIRLEEEKARSMVRSIVFTSSLTSESEPSSTTTGSIYNSIKFDSNIDFKISYDDSDDEDYTFIYDEKSSSYKLALIDKKTDNKVDESVSLTNVPIEFTDESVDLVVDTKPDIFEKSFVTWYDEQYEIFTSHNKSHLPLDDRKSESYANDSINENLPLNDVLVESLEGGIMEYLMINGAFWSLIERYLKITVQGHYMSYASKTYDVSAQEFTKIYEVLQQQREGVARLGNVLKQGIRDIEIIMAEDTQMVDA</sequence>
<reference evidence="2" key="1">
    <citation type="journal article" date="2022" name="Int. J. Mol. Sci.">
        <title>Draft Genome of Tanacetum Coccineum: Genomic Comparison of Closely Related Tanacetum-Family Plants.</title>
        <authorList>
            <person name="Yamashiro T."/>
            <person name="Shiraishi A."/>
            <person name="Nakayama K."/>
            <person name="Satake H."/>
        </authorList>
    </citation>
    <scope>NUCLEOTIDE SEQUENCE</scope>
</reference>
<dbReference type="Proteomes" id="UP001151760">
    <property type="component" value="Unassembled WGS sequence"/>
</dbReference>
<evidence type="ECO:0000256" key="1">
    <source>
        <dbReference type="SAM" id="SignalP"/>
    </source>
</evidence>